<evidence type="ECO:0000259" key="4">
    <source>
        <dbReference type="Pfam" id="PF18265"/>
    </source>
</evidence>
<dbReference type="Gene3D" id="6.10.140.1710">
    <property type="match status" value="1"/>
</dbReference>
<dbReference type="InterPro" id="IPR040815">
    <property type="entry name" value="Nas2_N"/>
</dbReference>
<dbReference type="Gramene" id="OMO61755">
    <property type="protein sequence ID" value="OMO61755"/>
    <property type="gene ID" value="CCACVL1_23287"/>
</dbReference>
<keyword evidence="2" id="KW-0479">Metal-binding</keyword>
<dbReference type="EMBL" id="AWWV01013397">
    <property type="protein sequence ID" value="OMO61755.1"/>
    <property type="molecule type" value="Genomic_DNA"/>
</dbReference>
<feature type="region of interest" description="Disordered" evidence="3">
    <location>
        <begin position="234"/>
        <end position="273"/>
    </location>
</feature>
<dbReference type="FunFam" id="2.30.42.10:FF:000107">
    <property type="entry name" value="26S proteasome non-ATPase regulatory subunit 9"/>
    <property type="match status" value="1"/>
</dbReference>
<dbReference type="PANTHER" id="PTHR31116">
    <property type="entry name" value="OS04G0501200 PROTEIN"/>
    <property type="match status" value="1"/>
</dbReference>
<evidence type="ECO:0000256" key="2">
    <source>
        <dbReference type="PIRSR" id="PIRSR605019-1"/>
    </source>
</evidence>
<keyword evidence="6" id="KW-1185">Reference proteome</keyword>
<dbReference type="OrthoDB" id="3941538at2759"/>
<feature type="region of interest" description="Disordered" evidence="3">
    <location>
        <begin position="321"/>
        <end position="372"/>
    </location>
</feature>
<dbReference type="SUPFAM" id="SSF48150">
    <property type="entry name" value="DNA-glycosylase"/>
    <property type="match status" value="1"/>
</dbReference>
<organism evidence="5 6">
    <name type="scientific">Corchorus capsularis</name>
    <name type="common">Jute</name>
    <dbReference type="NCBI Taxonomy" id="210143"/>
    <lineage>
        <taxon>Eukaryota</taxon>
        <taxon>Viridiplantae</taxon>
        <taxon>Streptophyta</taxon>
        <taxon>Embryophyta</taxon>
        <taxon>Tracheophyta</taxon>
        <taxon>Spermatophyta</taxon>
        <taxon>Magnoliopsida</taxon>
        <taxon>eudicotyledons</taxon>
        <taxon>Gunneridae</taxon>
        <taxon>Pentapetalae</taxon>
        <taxon>rosids</taxon>
        <taxon>malvids</taxon>
        <taxon>Malvales</taxon>
        <taxon>Malvaceae</taxon>
        <taxon>Grewioideae</taxon>
        <taxon>Apeibeae</taxon>
        <taxon>Corchorus</taxon>
    </lineage>
</organism>
<dbReference type="InterPro" id="IPR011257">
    <property type="entry name" value="DNA_glycosylase"/>
</dbReference>
<feature type="compositionally biased region" description="Basic and acidic residues" evidence="3">
    <location>
        <begin position="260"/>
        <end position="273"/>
    </location>
</feature>
<feature type="binding site" evidence="2">
    <location>
        <position position="546"/>
    </location>
    <ligand>
        <name>Zn(2+)</name>
        <dbReference type="ChEBI" id="CHEBI:29105"/>
    </ligand>
</feature>
<feature type="binding site" evidence="2">
    <location>
        <position position="373"/>
    </location>
    <ligand>
        <name>Zn(2+)</name>
        <dbReference type="ChEBI" id="CHEBI:29105"/>
    </ligand>
</feature>
<comment type="caution">
    <text evidence="5">The sequence shown here is derived from an EMBL/GenBank/DDBJ whole genome shotgun (WGS) entry which is preliminary data.</text>
</comment>
<dbReference type="Proteomes" id="UP000188268">
    <property type="component" value="Unassembled WGS sequence"/>
</dbReference>
<dbReference type="Gene3D" id="1.10.340.30">
    <property type="entry name" value="Hypothetical protein, domain 2"/>
    <property type="match status" value="1"/>
</dbReference>
<dbReference type="AlphaFoldDB" id="A0A1R3GUG7"/>
<dbReference type="Gene3D" id="2.30.42.10">
    <property type="match status" value="1"/>
</dbReference>
<dbReference type="GO" id="GO:0006284">
    <property type="term" value="P:base-excision repair"/>
    <property type="evidence" value="ECO:0007669"/>
    <property type="project" value="InterPro"/>
</dbReference>
<dbReference type="Pfam" id="PF03352">
    <property type="entry name" value="Adenine_glyco"/>
    <property type="match status" value="1"/>
</dbReference>
<dbReference type="PANTHER" id="PTHR31116:SF5">
    <property type="entry name" value="OS06G0649800 PROTEIN"/>
    <property type="match status" value="1"/>
</dbReference>
<sequence>MVGANLKSETMKLMDKRSGMETEMNAIIEQLCQPGGPGLSGNLVDSEGFPRADIDIPAVRAQRHRLAELKNDHQEITEKINVNIQILHSSRLTSTPKYSGAHGGSTNQNASDIGAAASASLQNLVLKGSPSASDVDMISSIPFAMVDEIADASPAAEDGLQLGDQIVQFGNVKAGDNLLQKLSSEAQMNQGQPVPVIVMRQGALVDLTVTPRTWQGRGLLGAPRLRSMNVADSDARPVLGPAGNKAGSFSARKPASKPLRKAEKSPVEVTVAEDKKALPSSTLNSLSPKSHSVSVPSVLRRHEQLLHSNLSLNASCSSDASTDSFHSRASTGRLIRSNSVGSRRKSYASKPRSVVSDGGSDSPPDGAHRKKRCAWVTPNTDPSYAAFHDEEWGVPVHDDKKLFELLVLSGALSELTWPAILSKRHIFREVFVDFDPVAVSKLNEKKLIAPGSVASSLLSELRLRAIIENACQISKVIDEFGSFDRYIWSFVNNKPIVSKFKYPRQVPVKTPKADVISKDLVRRGFRSVGPTIIYSFMQVAGLTNDHLTGCFRFQECVAAAEGKEENGIKDTTEEKKADNMIESELSIAIDELSFSSE</sequence>
<keyword evidence="1" id="KW-0143">Chaperone</keyword>
<dbReference type="Pfam" id="PF18265">
    <property type="entry name" value="Nas2_N"/>
    <property type="match status" value="1"/>
</dbReference>
<feature type="domain" description="Nas2 N-terminal" evidence="4">
    <location>
        <begin position="12"/>
        <end position="89"/>
    </location>
</feature>
<gene>
    <name evidence="5" type="ORF">CCACVL1_23287</name>
</gene>
<name>A0A1R3GUG7_COCAP</name>
<dbReference type="OMA" id="ENACQIS"/>
<evidence type="ECO:0000256" key="1">
    <source>
        <dbReference type="ARBA" id="ARBA00023186"/>
    </source>
</evidence>
<accession>A0A1R3GUG7</accession>
<feature type="compositionally biased region" description="Polar residues" evidence="3">
    <location>
        <begin position="321"/>
        <end position="341"/>
    </location>
</feature>
<dbReference type="SUPFAM" id="SSF50156">
    <property type="entry name" value="PDZ domain-like"/>
    <property type="match status" value="1"/>
</dbReference>
<dbReference type="STRING" id="210143.A0A1R3GUG7"/>
<evidence type="ECO:0000313" key="5">
    <source>
        <dbReference type="EMBL" id="OMO61755.1"/>
    </source>
</evidence>
<evidence type="ECO:0000313" key="6">
    <source>
        <dbReference type="Proteomes" id="UP000188268"/>
    </source>
</evidence>
<reference evidence="5 6" key="1">
    <citation type="submission" date="2013-09" db="EMBL/GenBank/DDBJ databases">
        <title>Corchorus capsularis genome sequencing.</title>
        <authorList>
            <person name="Alam M."/>
            <person name="Haque M.S."/>
            <person name="Islam M.S."/>
            <person name="Emdad E.M."/>
            <person name="Islam M.M."/>
            <person name="Ahmed B."/>
            <person name="Halim A."/>
            <person name="Hossen Q.M.M."/>
            <person name="Hossain M.Z."/>
            <person name="Ahmed R."/>
            <person name="Khan M.M."/>
            <person name="Islam R."/>
            <person name="Rashid M.M."/>
            <person name="Khan S.A."/>
            <person name="Rahman M.S."/>
            <person name="Alam M."/>
        </authorList>
    </citation>
    <scope>NUCLEOTIDE SEQUENCE [LARGE SCALE GENOMIC DNA]</scope>
    <source>
        <strain evidence="6">cv. CVL-1</strain>
        <tissue evidence="5">Whole seedling</tissue>
    </source>
</reference>
<evidence type="ECO:0000256" key="3">
    <source>
        <dbReference type="SAM" id="MobiDB-lite"/>
    </source>
</evidence>
<feature type="binding site" evidence="2">
    <location>
        <position position="388"/>
    </location>
    <ligand>
        <name>Zn(2+)</name>
        <dbReference type="ChEBI" id="CHEBI:29105"/>
    </ligand>
</feature>
<dbReference type="GO" id="GO:0008725">
    <property type="term" value="F:DNA-3-methyladenine glycosylase activity"/>
    <property type="evidence" value="ECO:0007669"/>
    <property type="project" value="InterPro"/>
</dbReference>
<proteinExistence type="predicted"/>
<dbReference type="GO" id="GO:0046872">
    <property type="term" value="F:metal ion binding"/>
    <property type="evidence" value="ECO:0007669"/>
    <property type="project" value="UniProtKB-KW"/>
</dbReference>
<feature type="binding site" evidence="2">
    <location>
        <position position="550"/>
    </location>
    <ligand>
        <name>Zn(2+)</name>
        <dbReference type="ChEBI" id="CHEBI:29105"/>
    </ligand>
</feature>
<protein>
    <recommendedName>
        <fullName evidence="4">Nas2 N-terminal domain-containing protein</fullName>
    </recommendedName>
</protein>
<dbReference type="InterPro" id="IPR005019">
    <property type="entry name" value="Adenine_glyco"/>
</dbReference>
<dbReference type="InterPro" id="IPR036034">
    <property type="entry name" value="PDZ_sf"/>
</dbReference>
<keyword evidence="2" id="KW-0862">Zinc</keyword>